<keyword evidence="8" id="KW-0067">ATP-binding</keyword>
<organism evidence="15 16">
    <name type="scientific">Nakaseomyces bracarensis</name>
    <dbReference type="NCBI Taxonomy" id="273131"/>
    <lineage>
        <taxon>Eukaryota</taxon>
        <taxon>Fungi</taxon>
        <taxon>Dikarya</taxon>
        <taxon>Ascomycota</taxon>
        <taxon>Saccharomycotina</taxon>
        <taxon>Saccharomycetes</taxon>
        <taxon>Saccharomycetales</taxon>
        <taxon>Saccharomycetaceae</taxon>
        <taxon>Nakaseomyces</taxon>
    </lineage>
</organism>
<name>A0ABR4NZF7_9SACH</name>
<gene>
    <name evidence="15" type="ORF">RNJ44_03324</name>
</gene>
<dbReference type="SUPFAM" id="SSF55060">
    <property type="entry name" value="GHMP Kinase, C-terminal domain"/>
    <property type="match status" value="1"/>
</dbReference>
<evidence type="ECO:0000313" key="15">
    <source>
        <dbReference type="EMBL" id="KAL3234562.1"/>
    </source>
</evidence>
<evidence type="ECO:0000256" key="13">
    <source>
        <dbReference type="PIRNR" id="PIRNR017288"/>
    </source>
</evidence>
<evidence type="ECO:0000259" key="14">
    <source>
        <dbReference type="Pfam" id="PF00288"/>
    </source>
</evidence>
<evidence type="ECO:0000256" key="5">
    <source>
        <dbReference type="ARBA" id="ARBA00022679"/>
    </source>
</evidence>
<comment type="catalytic activity">
    <reaction evidence="12">
        <text>(R)-5-phosphomevalonate + ATP = (R)-5-diphosphomevalonate + ADP</text>
        <dbReference type="Rhea" id="RHEA:16341"/>
        <dbReference type="ChEBI" id="CHEBI:30616"/>
        <dbReference type="ChEBI" id="CHEBI:57557"/>
        <dbReference type="ChEBI" id="CHEBI:58146"/>
        <dbReference type="ChEBI" id="CHEBI:456216"/>
        <dbReference type="EC" id="2.7.4.2"/>
    </reaction>
    <physiologicalReaction direction="left-to-right" evidence="12">
        <dbReference type="Rhea" id="RHEA:16342"/>
    </physiologicalReaction>
</comment>
<evidence type="ECO:0000256" key="6">
    <source>
        <dbReference type="ARBA" id="ARBA00022741"/>
    </source>
</evidence>
<dbReference type="InterPro" id="IPR014721">
    <property type="entry name" value="Ribsml_uS5_D2-typ_fold_subgr"/>
</dbReference>
<dbReference type="GO" id="GO:0016301">
    <property type="term" value="F:kinase activity"/>
    <property type="evidence" value="ECO:0007669"/>
    <property type="project" value="UniProtKB-KW"/>
</dbReference>
<keyword evidence="16" id="KW-1185">Reference proteome</keyword>
<evidence type="ECO:0000256" key="12">
    <source>
        <dbReference type="ARBA" id="ARBA00029326"/>
    </source>
</evidence>
<dbReference type="PANTHER" id="PTHR31814">
    <property type="match status" value="1"/>
</dbReference>
<dbReference type="InterPro" id="IPR016005">
    <property type="entry name" value="Erg8"/>
</dbReference>
<keyword evidence="9 13" id="KW-0752">Steroid biosynthesis</keyword>
<evidence type="ECO:0000256" key="4">
    <source>
        <dbReference type="ARBA" id="ARBA00022516"/>
    </source>
</evidence>
<keyword evidence="5 13" id="KW-0808">Transferase</keyword>
<proteinExistence type="inferred from homology"/>
<keyword evidence="7 13" id="KW-0418">Kinase</keyword>
<dbReference type="PANTHER" id="PTHR31814:SF2">
    <property type="entry name" value="PHOSPHOMEVALONATE KINASE"/>
    <property type="match status" value="1"/>
</dbReference>
<comment type="caution">
    <text evidence="15">The sequence shown here is derived from an EMBL/GenBank/DDBJ whole genome shotgun (WGS) entry which is preliminary data.</text>
</comment>
<evidence type="ECO:0000256" key="11">
    <source>
        <dbReference type="ARBA" id="ARBA00023221"/>
    </source>
</evidence>
<comment type="similarity">
    <text evidence="2 13">Belongs to the GHMP kinase family. Mevalonate kinase subfamily.</text>
</comment>
<dbReference type="InterPro" id="IPR006203">
    <property type="entry name" value="GHMP_knse_ATP-bd_CS"/>
</dbReference>
<evidence type="ECO:0000313" key="16">
    <source>
        <dbReference type="Proteomes" id="UP001623330"/>
    </source>
</evidence>
<evidence type="ECO:0000256" key="1">
    <source>
        <dbReference type="ARBA" id="ARBA00005017"/>
    </source>
</evidence>
<dbReference type="SUPFAM" id="SSF54211">
    <property type="entry name" value="Ribosomal protein S5 domain 2-like"/>
    <property type="match status" value="1"/>
</dbReference>
<comment type="pathway">
    <text evidence="1 13">Isoprenoid biosynthesis; isopentenyl diphosphate biosynthesis via mevalonate pathway; isopentenyl diphosphate from (R)-mevalonate: step 2/3.</text>
</comment>
<dbReference type="InterPro" id="IPR006204">
    <property type="entry name" value="GHMP_kinase_N_dom"/>
</dbReference>
<keyword evidence="11 13" id="KW-0753">Steroid metabolism</keyword>
<sequence length="445" mass="49445">MSVAFSAPGKVLLAGGYLVLEPQYNSYVLAVSSRMHAVVKGAEYDSSVNGLRVTVTSPQFNGDQWEYDINSEDGYIPQERHGKKNPFLEKTILNVLNDVIPRSDGSQPNKINIEIYSDAGYHSQKNSITKINQYRIFQFHKSTITDVPKTGLGSSAGLVVVVTCALLSCFISIDSVDECLDHIHNLAQISHCQAQGKIGSGFDVAAATYGSIKYRRFLPELISSLPILNKSNVLEYQQKLSALLKSDWKVIHTPVTLPRGLRLILGDVNNGSETVQLVKKVKSWYVENLPRSQQIYDKINEGNERIIESMLDLEHLRLSETERYNQLILDINNGDIAKQVEISSLRKAIEEIRSNFRVITKESGAEIEPESQTHLLDACLKLNGVIGGVVPGAGGYDAISLITTQDIDIKKEAVGEEFSSVTWLDLHQEDVGVKKEIPQQYEDLK</sequence>
<dbReference type="PIRSF" id="PIRSF017288">
    <property type="entry name" value="PMK_GHMP_euk"/>
    <property type="match status" value="1"/>
</dbReference>
<dbReference type="PROSITE" id="PS00627">
    <property type="entry name" value="GHMP_KINASES_ATP"/>
    <property type="match status" value="1"/>
</dbReference>
<evidence type="ECO:0000256" key="8">
    <source>
        <dbReference type="ARBA" id="ARBA00022840"/>
    </source>
</evidence>
<evidence type="ECO:0000256" key="9">
    <source>
        <dbReference type="ARBA" id="ARBA00022955"/>
    </source>
</evidence>
<dbReference type="Pfam" id="PF00288">
    <property type="entry name" value="GHMP_kinases_N"/>
    <property type="match status" value="1"/>
</dbReference>
<protein>
    <recommendedName>
        <fullName evidence="3 13">Phosphomevalonate kinase</fullName>
        <ecNumber evidence="3 13">2.7.4.2</ecNumber>
    </recommendedName>
</protein>
<keyword evidence="4 13" id="KW-0444">Lipid biosynthesis</keyword>
<evidence type="ECO:0000256" key="3">
    <source>
        <dbReference type="ARBA" id="ARBA00012958"/>
    </source>
</evidence>
<dbReference type="InterPro" id="IPR020568">
    <property type="entry name" value="Ribosomal_Su5_D2-typ_SF"/>
</dbReference>
<feature type="domain" description="GHMP kinase N-terminal" evidence="14">
    <location>
        <begin position="138"/>
        <end position="210"/>
    </location>
</feature>
<keyword evidence="6" id="KW-0547">Nucleotide-binding</keyword>
<evidence type="ECO:0000256" key="2">
    <source>
        <dbReference type="ARBA" id="ARBA00006495"/>
    </source>
</evidence>
<evidence type="ECO:0000256" key="7">
    <source>
        <dbReference type="ARBA" id="ARBA00022777"/>
    </source>
</evidence>
<accession>A0ABR4NZF7</accession>
<keyword evidence="10 13" id="KW-0443">Lipid metabolism</keyword>
<dbReference type="Gene3D" id="3.30.230.10">
    <property type="match status" value="1"/>
</dbReference>
<dbReference type="EC" id="2.7.4.2" evidence="3 13"/>
<dbReference type="Proteomes" id="UP001623330">
    <property type="component" value="Unassembled WGS sequence"/>
</dbReference>
<dbReference type="EMBL" id="JBEVYD010000003">
    <property type="protein sequence ID" value="KAL3234562.1"/>
    <property type="molecule type" value="Genomic_DNA"/>
</dbReference>
<dbReference type="NCBIfam" id="TIGR01219">
    <property type="entry name" value="Pmev_kin_ERG8"/>
    <property type="match status" value="1"/>
</dbReference>
<reference evidence="15 16" key="1">
    <citation type="submission" date="2024-05" db="EMBL/GenBank/DDBJ databases">
        <title>Long read based assembly of the Candida bracarensis genome reveals expanded adhesin content.</title>
        <authorList>
            <person name="Marcet-Houben M."/>
            <person name="Ksiezopolska E."/>
            <person name="Gabaldon T."/>
        </authorList>
    </citation>
    <scope>NUCLEOTIDE SEQUENCE [LARGE SCALE GENOMIC DNA]</scope>
    <source>
        <strain evidence="15 16">CBM6</strain>
    </source>
</reference>
<evidence type="ECO:0000256" key="10">
    <source>
        <dbReference type="ARBA" id="ARBA00023098"/>
    </source>
</evidence>
<dbReference type="InterPro" id="IPR036554">
    <property type="entry name" value="GHMP_kinase_C_sf"/>
</dbReference>
<dbReference type="InterPro" id="IPR035102">
    <property type="entry name" value="Phosphomevalonate_kinase"/>
</dbReference>